<dbReference type="Pfam" id="PF08698">
    <property type="entry name" value="Fcf2"/>
    <property type="match status" value="1"/>
</dbReference>
<accession>A0ABR0EIC4</accession>
<protein>
    <recommendedName>
        <fullName evidence="4">Fcf2 pre-rRNA processing C-terminal domain-containing protein</fullName>
    </recommendedName>
</protein>
<organism evidence="5 6">
    <name type="scientific">Zasmidium cellare</name>
    <name type="common">Wine cellar mold</name>
    <name type="synonym">Racodium cellare</name>
    <dbReference type="NCBI Taxonomy" id="395010"/>
    <lineage>
        <taxon>Eukaryota</taxon>
        <taxon>Fungi</taxon>
        <taxon>Dikarya</taxon>
        <taxon>Ascomycota</taxon>
        <taxon>Pezizomycotina</taxon>
        <taxon>Dothideomycetes</taxon>
        <taxon>Dothideomycetidae</taxon>
        <taxon>Mycosphaerellales</taxon>
        <taxon>Mycosphaerellaceae</taxon>
        <taxon>Zasmidium</taxon>
    </lineage>
</organism>
<evidence type="ECO:0000313" key="5">
    <source>
        <dbReference type="EMBL" id="KAK4501249.1"/>
    </source>
</evidence>
<evidence type="ECO:0000313" key="6">
    <source>
        <dbReference type="Proteomes" id="UP001305779"/>
    </source>
</evidence>
<name>A0ABR0EIC4_ZASCE</name>
<feature type="compositionally biased region" description="Polar residues" evidence="3">
    <location>
        <begin position="1"/>
        <end position="14"/>
    </location>
</feature>
<dbReference type="InterPro" id="IPR039883">
    <property type="entry name" value="Fcf2/DNTTIP2"/>
</dbReference>
<keyword evidence="6" id="KW-1185">Reference proteome</keyword>
<comment type="caution">
    <text evidence="5">The sequence shown here is derived from an EMBL/GenBank/DDBJ whole genome shotgun (WGS) entry which is preliminary data.</text>
</comment>
<gene>
    <name evidence="5" type="ORF">PRZ48_007056</name>
</gene>
<proteinExistence type="predicted"/>
<sequence length="239" mass="26858">MAASSVDSFHTAPTTADEELTDEQIEQLLARATARLQEKAKQQQLTKSTSQNFNFPKLDAGQLEKPYVETKGDVATVDASRLLEEKHRKQANGIKKVEDPATAKKLAAEKKKATAGTQWFDLPKTNLTPELKRDLQLLKMRNVLDPHRHYRKDGGKMQAPEYSQVGTIVEGATEFYSGRIENKKRKQTFVEEVLAGEKETGRFKKKYGELQNKKTSGKKAFYKALMDKRKGGVKKASKG</sequence>
<dbReference type="PANTHER" id="PTHR21686:SF12">
    <property type="entry name" value="DEOXYNUCLEOTIDYLTRANSFERASE TERMINAL-INTERACTING PROTEIN 2"/>
    <property type="match status" value="1"/>
</dbReference>
<evidence type="ECO:0000256" key="2">
    <source>
        <dbReference type="ARBA" id="ARBA00023242"/>
    </source>
</evidence>
<dbReference type="PANTHER" id="PTHR21686">
    <property type="entry name" value="DEOXYNUCLEOTIDYLTRANSFERASE TERMINAL-INTERACTING PROTEIN 2"/>
    <property type="match status" value="1"/>
</dbReference>
<dbReference type="Proteomes" id="UP001305779">
    <property type="component" value="Unassembled WGS sequence"/>
</dbReference>
<dbReference type="InterPro" id="IPR014810">
    <property type="entry name" value="Fcf2_C"/>
</dbReference>
<feature type="region of interest" description="Disordered" evidence="3">
    <location>
        <begin position="1"/>
        <end position="23"/>
    </location>
</feature>
<dbReference type="EMBL" id="JAXOVC010000005">
    <property type="protein sequence ID" value="KAK4501249.1"/>
    <property type="molecule type" value="Genomic_DNA"/>
</dbReference>
<evidence type="ECO:0000256" key="1">
    <source>
        <dbReference type="ARBA" id="ARBA00004604"/>
    </source>
</evidence>
<evidence type="ECO:0000259" key="4">
    <source>
        <dbReference type="Pfam" id="PF08698"/>
    </source>
</evidence>
<reference evidence="5 6" key="1">
    <citation type="journal article" date="2023" name="G3 (Bethesda)">
        <title>A chromosome-level genome assembly of Zasmidium syzygii isolated from banana leaves.</title>
        <authorList>
            <person name="van Westerhoven A.C."/>
            <person name="Mehrabi R."/>
            <person name="Talebi R."/>
            <person name="Steentjes M.B.F."/>
            <person name="Corcolon B."/>
            <person name="Chong P.A."/>
            <person name="Kema G.H.J."/>
            <person name="Seidl M.F."/>
        </authorList>
    </citation>
    <scope>NUCLEOTIDE SEQUENCE [LARGE SCALE GENOMIC DNA]</scope>
    <source>
        <strain evidence="5 6">P124</strain>
    </source>
</reference>
<keyword evidence="2" id="KW-0539">Nucleus</keyword>
<feature type="compositionally biased region" description="Polar residues" evidence="3">
    <location>
        <begin position="42"/>
        <end position="54"/>
    </location>
</feature>
<feature type="region of interest" description="Disordered" evidence="3">
    <location>
        <begin position="39"/>
        <end position="58"/>
    </location>
</feature>
<comment type="subcellular location">
    <subcellularLocation>
        <location evidence="1">Nucleus</location>
        <location evidence="1">Nucleolus</location>
    </subcellularLocation>
</comment>
<evidence type="ECO:0000256" key="3">
    <source>
        <dbReference type="SAM" id="MobiDB-lite"/>
    </source>
</evidence>
<feature type="domain" description="Fcf2 pre-rRNA processing C-terminal" evidence="4">
    <location>
        <begin position="111"/>
        <end position="206"/>
    </location>
</feature>